<feature type="transmembrane region" description="Helical" evidence="1">
    <location>
        <begin position="211"/>
        <end position="229"/>
    </location>
</feature>
<protein>
    <submittedName>
        <fullName evidence="2">Uncharacterized protein</fullName>
    </submittedName>
</protein>
<keyword evidence="1" id="KW-0812">Transmembrane</keyword>
<name>A0AAW3ZRW8_9GAMM</name>
<dbReference type="RefSeq" id="WP_192030745.1">
    <property type="nucleotide sequence ID" value="NZ_JACYTR010000048.1"/>
</dbReference>
<proteinExistence type="predicted"/>
<evidence type="ECO:0000256" key="1">
    <source>
        <dbReference type="SAM" id="Phobius"/>
    </source>
</evidence>
<keyword evidence="3" id="KW-1185">Reference proteome</keyword>
<gene>
    <name evidence="2" type="ORF">IFO71_16400</name>
</gene>
<keyword evidence="1" id="KW-0472">Membrane</keyword>
<reference evidence="2 3" key="1">
    <citation type="submission" date="2020-09" db="EMBL/GenBank/DDBJ databases">
        <title>Pseudoxanthomonas sp. CAU 1598 isolated from sand of Yaerae Beach.</title>
        <authorList>
            <person name="Kim W."/>
        </authorList>
    </citation>
    <scope>NUCLEOTIDE SEQUENCE [LARGE SCALE GENOMIC DNA]</scope>
    <source>
        <strain evidence="2 3">CAU 1598</strain>
    </source>
</reference>
<evidence type="ECO:0000313" key="3">
    <source>
        <dbReference type="Proteomes" id="UP000613768"/>
    </source>
</evidence>
<comment type="caution">
    <text evidence="2">The sequence shown here is derived from an EMBL/GenBank/DDBJ whole genome shotgun (WGS) entry which is preliminary data.</text>
</comment>
<sequence length="392" mass="43786">MSRRFRRWGAFGLWSIGTVALLIAFSGTRTLAWSPTVAPLPITWLQADSPSVKLLRQGDAWEMRADPGVSMAVASHTPKALNADDYRYLELKVGELDPLFRLALLWQAEERWHSQPLPRTLGSITVMDLQRVPEWQGRVQRIGVVLLPNDYVSAQVLPPLSARIDGVSLHGERVDLALRSLASWWLSLRPWNGRSNHSAGSELGLQKEPSLTLFVALALGWAMLCGVLVSTARQRLLWRMLTLHLAVLGAWQATQLSIRAYRAAVAAQYAEPERGWPLAALPAAAQDAWKLSSLLRDTAPKRMVVWSQSEFLAEYPVWLLREFNVGTLGKPAQLPELLRAWVEPVVVLAGDEGWGYRADTRQLEFDQLRLDAQPIFQGQVLSAFVLRGGRSP</sequence>
<accession>A0AAW3ZRW8</accession>
<keyword evidence="1" id="KW-1133">Transmembrane helix</keyword>
<dbReference type="AlphaFoldDB" id="A0AAW3ZRW8"/>
<evidence type="ECO:0000313" key="2">
    <source>
        <dbReference type="EMBL" id="MBD8527324.1"/>
    </source>
</evidence>
<dbReference type="EMBL" id="JACYTR010000048">
    <property type="protein sequence ID" value="MBD8527324.1"/>
    <property type="molecule type" value="Genomic_DNA"/>
</dbReference>
<organism evidence="2 3">
    <name type="scientific">Pseudomarimonas arenosa</name>
    <dbReference type="NCBI Taxonomy" id="2774145"/>
    <lineage>
        <taxon>Bacteria</taxon>
        <taxon>Pseudomonadati</taxon>
        <taxon>Pseudomonadota</taxon>
        <taxon>Gammaproteobacteria</taxon>
        <taxon>Lysobacterales</taxon>
        <taxon>Lysobacteraceae</taxon>
        <taxon>Pseudomarimonas</taxon>
    </lineage>
</organism>
<dbReference type="Proteomes" id="UP000613768">
    <property type="component" value="Unassembled WGS sequence"/>
</dbReference>